<evidence type="ECO:0000256" key="5">
    <source>
        <dbReference type="ARBA" id="ARBA00022801"/>
    </source>
</evidence>
<comment type="subcellular location">
    <subcellularLocation>
        <location evidence="7">Cytoplasm</location>
    </subcellularLocation>
</comment>
<evidence type="ECO:0000256" key="6">
    <source>
        <dbReference type="ARBA" id="ARBA00022833"/>
    </source>
</evidence>
<comment type="cofactor">
    <cofactor evidence="7">
        <name>Zn(2+)</name>
        <dbReference type="ChEBI" id="CHEBI:29105"/>
    </cofactor>
    <text evidence="7">Binds 1 zinc ion.</text>
</comment>
<sequence>MTTAPSGRRGAQAPEPRIAVLCEAPAWRRAFPRPLTRLRQAAALTLRQSGALSPAGRDELSLLLTDDESQQELNSLWRGRDSSTNVLSFPDGTALPEGGRSLGDVSLAFETCRREAQEQGKSLADHATHLVVHGVLHLLGHDHEEPGEAEAMEALEVQLLAELGIADPYAEGETSEAAQAVTGRVEPTSSERL</sequence>
<keyword evidence="5 7" id="KW-0378">Hydrolase</keyword>
<gene>
    <name evidence="7 9" type="primary">ybeY</name>
    <name evidence="9" type="ORF">P2G67_05830</name>
</gene>
<feature type="binding site" evidence="7">
    <location>
        <position position="143"/>
    </location>
    <ligand>
        <name>Zn(2+)</name>
        <dbReference type="ChEBI" id="CHEBI:29105"/>
        <note>catalytic</note>
    </ligand>
</feature>
<dbReference type="PROSITE" id="PS01306">
    <property type="entry name" value="UPF0054"/>
    <property type="match status" value="1"/>
</dbReference>
<evidence type="ECO:0000313" key="10">
    <source>
        <dbReference type="Proteomes" id="UP001215503"/>
    </source>
</evidence>
<protein>
    <recommendedName>
        <fullName evidence="7">Endoribonuclease YbeY</fullName>
        <ecNumber evidence="7">3.1.-.-</ecNumber>
    </recommendedName>
</protein>
<reference evidence="9 10" key="1">
    <citation type="submission" date="2023-03" db="EMBL/GenBank/DDBJ databases">
        <title>Fodinicurvata sp. CAU 1616 isolated from sea sendiment.</title>
        <authorList>
            <person name="Kim W."/>
        </authorList>
    </citation>
    <scope>NUCLEOTIDE SEQUENCE [LARGE SCALE GENOMIC DNA]</scope>
    <source>
        <strain evidence="9 10">CAU 1616</strain>
    </source>
</reference>
<dbReference type="HAMAP" id="MF_00009">
    <property type="entry name" value="Endoribonucl_YbeY"/>
    <property type="match status" value="1"/>
</dbReference>
<evidence type="ECO:0000256" key="1">
    <source>
        <dbReference type="ARBA" id="ARBA00010875"/>
    </source>
</evidence>
<comment type="caution">
    <text evidence="9">The sequence shown here is derived from an EMBL/GenBank/DDBJ whole genome shotgun (WGS) entry which is preliminary data.</text>
</comment>
<dbReference type="InterPro" id="IPR023091">
    <property type="entry name" value="MetalPrtase_cat_dom_sf_prd"/>
</dbReference>
<evidence type="ECO:0000256" key="7">
    <source>
        <dbReference type="HAMAP-Rule" id="MF_00009"/>
    </source>
</evidence>
<keyword evidence="10" id="KW-1185">Reference proteome</keyword>
<feature type="binding site" evidence="7">
    <location>
        <position position="137"/>
    </location>
    <ligand>
        <name>Zn(2+)</name>
        <dbReference type="ChEBI" id="CHEBI:29105"/>
        <note>catalytic</note>
    </ligand>
</feature>
<comment type="similarity">
    <text evidence="1 7">Belongs to the endoribonuclease YbeY family.</text>
</comment>
<keyword evidence="3 7" id="KW-0479">Metal-binding</keyword>
<evidence type="ECO:0000313" key="9">
    <source>
        <dbReference type="EMBL" id="MDF2095489.1"/>
    </source>
</evidence>
<keyword evidence="4 7" id="KW-0255">Endonuclease</keyword>
<dbReference type="RefSeq" id="WP_275820965.1">
    <property type="nucleotide sequence ID" value="NZ_JARHUD010000003.1"/>
</dbReference>
<evidence type="ECO:0000256" key="8">
    <source>
        <dbReference type="SAM" id="MobiDB-lite"/>
    </source>
</evidence>
<name>A0ABT5YKS8_9PROT</name>
<dbReference type="EMBL" id="JARHUD010000003">
    <property type="protein sequence ID" value="MDF2095489.1"/>
    <property type="molecule type" value="Genomic_DNA"/>
</dbReference>
<evidence type="ECO:0000256" key="3">
    <source>
        <dbReference type="ARBA" id="ARBA00022723"/>
    </source>
</evidence>
<dbReference type="Proteomes" id="UP001215503">
    <property type="component" value="Unassembled WGS sequence"/>
</dbReference>
<keyword evidence="7" id="KW-0690">Ribosome biogenesis</keyword>
<keyword evidence="7" id="KW-0963">Cytoplasm</keyword>
<dbReference type="Pfam" id="PF02130">
    <property type="entry name" value="YbeY"/>
    <property type="match status" value="1"/>
</dbReference>
<keyword evidence="7" id="KW-0698">rRNA processing</keyword>
<feature type="region of interest" description="Disordered" evidence="8">
    <location>
        <begin position="170"/>
        <end position="193"/>
    </location>
</feature>
<keyword evidence="2 7" id="KW-0540">Nuclease</keyword>
<comment type="function">
    <text evidence="7">Single strand-specific metallo-endoribonuclease involved in late-stage 70S ribosome quality control and in maturation of the 3' terminus of the 16S rRNA.</text>
</comment>
<dbReference type="InterPro" id="IPR002036">
    <property type="entry name" value="YbeY"/>
</dbReference>
<dbReference type="InterPro" id="IPR020549">
    <property type="entry name" value="YbeY_CS"/>
</dbReference>
<accession>A0ABT5YKS8</accession>
<keyword evidence="6 7" id="KW-0862">Zinc</keyword>
<dbReference type="SUPFAM" id="SSF55486">
    <property type="entry name" value="Metalloproteases ('zincins'), catalytic domain"/>
    <property type="match status" value="1"/>
</dbReference>
<feature type="binding site" evidence="7">
    <location>
        <position position="133"/>
    </location>
    <ligand>
        <name>Zn(2+)</name>
        <dbReference type="ChEBI" id="CHEBI:29105"/>
        <note>catalytic</note>
    </ligand>
</feature>
<organism evidence="9 10">
    <name type="scientific">Aquibaculum arenosum</name>
    <dbReference type="NCBI Taxonomy" id="3032591"/>
    <lineage>
        <taxon>Bacteria</taxon>
        <taxon>Pseudomonadati</taxon>
        <taxon>Pseudomonadota</taxon>
        <taxon>Alphaproteobacteria</taxon>
        <taxon>Rhodospirillales</taxon>
        <taxon>Rhodovibrionaceae</taxon>
        <taxon>Aquibaculum</taxon>
    </lineage>
</organism>
<evidence type="ECO:0000256" key="2">
    <source>
        <dbReference type="ARBA" id="ARBA00022722"/>
    </source>
</evidence>
<dbReference type="PANTHER" id="PTHR46986">
    <property type="entry name" value="ENDORIBONUCLEASE YBEY, CHLOROPLASTIC"/>
    <property type="match status" value="1"/>
</dbReference>
<dbReference type="Gene3D" id="3.40.390.30">
    <property type="entry name" value="Metalloproteases ('zincins'), catalytic domain"/>
    <property type="match status" value="1"/>
</dbReference>
<dbReference type="PANTHER" id="PTHR46986:SF1">
    <property type="entry name" value="ENDORIBONUCLEASE YBEY, CHLOROPLASTIC"/>
    <property type="match status" value="1"/>
</dbReference>
<dbReference type="NCBIfam" id="TIGR00043">
    <property type="entry name" value="rRNA maturation RNase YbeY"/>
    <property type="match status" value="1"/>
</dbReference>
<evidence type="ECO:0000256" key="4">
    <source>
        <dbReference type="ARBA" id="ARBA00022759"/>
    </source>
</evidence>
<proteinExistence type="inferred from homology"/>
<dbReference type="EC" id="3.1.-.-" evidence="7"/>